<dbReference type="Pfam" id="PF02458">
    <property type="entry name" value="Transferase"/>
    <property type="match status" value="1"/>
</dbReference>
<protein>
    <recommendedName>
        <fullName evidence="4">DNA polymerase zeta catalytic subunit N-terminal domain-containing protein</fullName>
    </recommendedName>
</protein>
<dbReference type="GO" id="GO:0016746">
    <property type="term" value="F:acyltransferase activity"/>
    <property type="evidence" value="ECO:0007669"/>
    <property type="project" value="UniProtKB-KW"/>
</dbReference>
<gene>
    <name evidence="5" type="ORF">EZV62_006764</name>
</gene>
<evidence type="ECO:0000256" key="3">
    <source>
        <dbReference type="ARBA" id="ARBA00023315"/>
    </source>
</evidence>
<comment type="similarity">
    <text evidence="1">Belongs to the plant acyltransferase family.</text>
</comment>
<dbReference type="InterPro" id="IPR056447">
    <property type="entry name" value="REV3_N"/>
</dbReference>
<keyword evidence="3" id="KW-0012">Acyltransferase</keyword>
<evidence type="ECO:0000313" key="5">
    <source>
        <dbReference type="EMBL" id="TXG65489.1"/>
    </source>
</evidence>
<comment type="caution">
    <text evidence="5">The sequence shown here is derived from an EMBL/GenBank/DDBJ whole genome shotgun (WGS) entry which is preliminary data.</text>
</comment>
<dbReference type="Pfam" id="PF24065">
    <property type="entry name" value="REV3_N"/>
    <property type="match status" value="1"/>
</dbReference>
<evidence type="ECO:0000256" key="1">
    <source>
        <dbReference type="ARBA" id="ARBA00009861"/>
    </source>
</evidence>
<evidence type="ECO:0000313" key="6">
    <source>
        <dbReference type="Proteomes" id="UP000323000"/>
    </source>
</evidence>
<dbReference type="Proteomes" id="UP000323000">
    <property type="component" value="Chromosome 3"/>
</dbReference>
<keyword evidence="2" id="KW-0808">Transferase</keyword>
<dbReference type="OrthoDB" id="671439at2759"/>
<sequence length="305" mass="33801">MACKVGLEEVVCPSFDMGILFSARDIDKFSIPVLEDNWTKLITRRFVFNGDAISKLKAKVMASSGSAAIRHPSRVEVVTVFIWKAQMRVAQAKHGHSRPSLLTLAYNFRGKTSLRIPENAFGNVFKLILAKYKPTDTKFEFPDFVASSPSSSSSQIDEGIFVIKSKKQMADSQLDSKLFSVRIVSIDHYMAPPIPDYDFCYSNSQGDKVHEVPIIRVHIFNTSWSEVYIDSSGVKSANSVTNGRADSGIASSWMSSSWANNTQASHSSVKCRLVIARKFSPSSCRASTFKVGGFNMICLPFHQNS</sequence>
<organism evidence="5 6">
    <name type="scientific">Acer yangbiense</name>
    <dbReference type="NCBI Taxonomy" id="1000413"/>
    <lineage>
        <taxon>Eukaryota</taxon>
        <taxon>Viridiplantae</taxon>
        <taxon>Streptophyta</taxon>
        <taxon>Embryophyta</taxon>
        <taxon>Tracheophyta</taxon>
        <taxon>Spermatophyta</taxon>
        <taxon>Magnoliopsida</taxon>
        <taxon>eudicotyledons</taxon>
        <taxon>Gunneridae</taxon>
        <taxon>Pentapetalae</taxon>
        <taxon>rosids</taxon>
        <taxon>malvids</taxon>
        <taxon>Sapindales</taxon>
        <taxon>Sapindaceae</taxon>
        <taxon>Hippocastanoideae</taxon>
        <taxon>Acereae</taxon>
        <taxon>Acer</taxon>
    </lineage>
</organism>
<evidence type="ECO:0000256" key="2">
    <source>
        <dbReference type="ARBA" id="ARBA00022679"/>
    </source>
</evidence>
<evidence type="ECO:0000259" key="4">
    <source>
        <dbReference type="Pfam" id="PF24065"/>
    </source>
</evidence>
<keyword evidence="6" id="KW-1185">Reference proteome</keyword>
<feature type="domain" description="DNA polymerase zeta catalytic subunit N-terminal" evidence="4">
    <location>
        <begin position="179"/>
        <end position="217"/>
    </location>
</feature>
<dbReference type="AlphaFoldDB" id="A0A5C7I9R2"/>
<accession>A0A5C7I9R2</accession>
<dbReference type="PANTHER" id="PTHR31623">
    <property type="entry name" value="F21J9.9"/>
    <property type="match status" value="1"/>
</dbReference>
<reference evidence="6" key="1">
    <citation type="journal article" date="2019" name="Gigascience">
        <title>De novo genome assembly of the endangered Acer yangbiense, a plant species with extremely small populations endemic to Yunnan Province, China.</title>
        <authorList>
            <person name="Yang J."/>
            <person name="Wariss H.M."/>
            <person name="Tao L."/>
            <person name="Zhang R."/>
            <person name="Yun Q."/>
            <person name="Hollingsworth P."/>
            <person name="Dao Z."/>
            <person name="Luo G."/>
            <person name="Guo H."/>
            <person name="Ma Y."/>
            <person name="Sun W."/>
        </authorList>
    </citation>
    <scope>NUCLEOTIDE SEQUENCE [LARGE SCALE GENOMIC DNA]</scope>
    <source>
        <strain evidence="6">cv. Malutang</strain>
    </source>
</reference>
<dbReference type="PANTHER" id="PTHR31623:SF116">
    <property type="entry name" value="ACETYL-COA-BENZYLALCOHOL ACETYLTRANSFERASE-LIKE"/>
    <property type="match status" value="1"/>
</dbReference>
<dbReference type="Gene3D" id="3.30.559.10">
    <property type="entry name" value="Chloramphenicol acetyltransferase-like domain"/>
    <property type="match status" value="1"/>
</dbReference>
<proteinExistence type="inferred from homology"/>
<dbReference type="InterPro" id="IPR023213">
    <property type="entry name" value="CAT-like_dom_sf"/>
</dbReference>
<dbReference type="EMBL" id="VAHF01000003">
    <property type="protein sequence ID" value="TXG65489.1"/>
    <property type="molecule type" value="Genomic_DNA"/>
</dbReference>
<name>A0A5C7I9R2_9ROSI</name>